<keyword evidence="2" id="KW-1185">Reference proteome</keyword>
<dbReference type="PROSITE" id="PS51257">
    <property type="entry name" value="PROKAR_LIPOPROTEIN"/>
    <property type="match status" value="1"/>
</dbReference>
<reference evidence="2" key="2">
    <citation type="journal article" date="2011" name="Stand. Genomic Sci.">
        <title>Complete genome sequence of Weeksella virosa type strain (9751T).</title>
        <authorList>
            <person name="Lang E."/>
            <person name="Teshima H."/>
            <person name="Lucas S."/>
            <person name="Lapidus A."/>
            <person name="Hammon N."/>
            <person name="Deshpande S."/>
            <person name="Nolan M."/>
            <person name="Cheng J."/>
            <person name="Pitluck S."/>
            <person name="Liolios K."/>
            <person name="Pagani I."/>
            <person name="Mikhailova N."/>
            <person name="Ivanova N."/>
            <person name="Mavromatis K."/>
            <person name="Pati A."/>
            <person name="Tapia R."/>
            <person name="Han C."/>
            <person name="Goodwin L."/>
            <person name="Chen A."/>
            <person name="Palaniappan K."/>
            <person name="Land M."/>
            <person name="Hauser L."/>
            <person name="Chang Y."/>
            <person name="Jeffries C."/>
            <person name="Brambilla E."/>
            <person name="Kopitz M."/>
            <person name="Rohde M."/>
            <person name="Goker M."/>
            <person name="Tindall B."/>
            <person name="Detter J."/>
            <person name="Woyke T."/>
            <person name="Bristow J."/>
            <person name="Eisen J."/>
            <person name="Markowitz V."/>
            <person name="Hugenholtz P."/>
            <person name="Klenk H."/>
            <person name="Kyrpides N."/>
        </authorList>
    </citation>
    <scope>NUCLEOTIDE SEQUENCE [LARGE SCALE GENOMIC DNA]</scope>
    <source>
        <strain evidence="2">ATCC 43766 / DSM 16922 / JCM 21250 / NBRC 16016 / NCTC 11634 / CL345/78</strain>
    </source>
</reference>
<evidence type="ECO:0000313" key="1">
    <source>
        <dbReference type="EMBL" id="ADX67233.1"/>
    </source>
</evidence>
<dbReference type="EMBL" id="CP002455">
    <property type="protein sequence ID" value="ADX67233.1"/>
    <property type="molecule type" value="Genomic_DNA"/>
</dbReference>
<dbReference type="Pfam" id="PF04170">
    <property type="entry name" value="NlpE"/>
    <property type="match status" value="1"/>
</dbReference>
<evidence type="ECO:0000313" key="2">
    <source>
        <dbReference type="Proteomes" id="UP000008641"/>
    </source>
</evidence>
<dbReference type="InterPro" id="IPR007298">
    <property type="entry name" value="Cu-R_lipoprotein_NlpE"/>
</dbReference>
<dbReference type="STRING" id="865938.Weevi_0514"/>
<dbReference type="OrthoDB" id="5348860at2"/>
<dbReference type="HOGENOM" id="CLU_095662_0_0_10"/>
<dbReference type="RefSeq" id="WP_013597625.1">
    <property type="nucleotide sequence ID" value="NC_015144.1"/>
</dbReference>
<reference evidence="1 2" key="1">
    <citation type="journal article" date="2011" name="Stand. Genomic Sci.">
        <title>Complete genome sequence of Weeksella virosa type strain (9751).</title>
        <authorList>
            <person name="Lang E."/>
            <person name="Teshima H."/>
            <person name="Lucas S."/>
            <person name="Lapidus A."/>
            <person name="Hammon N."/>
            <person name="Deshpande S."/>
            <person name="Nolan M."/>
            <person name="Cheng J.F."/>
            <person name="Pitluck S."/>
            <person name="Liolios K."/>
            <person name="Pagani I."/>
            <person name="Mikhailova N."/>
            <person name="Ivanova N."/>
            <person name="Mavromatis K."/>
            <person name="Pati A."/>
            <person name="Tapia R."/>
            <person name="Han C."/>
            <person name="Goodwin L."/>
            <person name="Chen A."/>
            <person name="Palaniappan K."/>
            <person name="Land M."/>
            <person name="Hauser L."/>
            <person name="Chang Y.J."/>
            <person name="Jeffries C.D."/>
            <person name="Brambilla E.M."/>
            <person name="Kopitz M."/>
            <person name="Rohde M."/>
            <person name="Goker M."/>
            <person name="Tindall B.J."/>
            <person name="Detter J.C."/>
            <person name="Woyke T."/>
            <person name="Bristow J."/>
            <person name="Eisen J.A."/>
            <person name="Markowitz V."/>
            <person name="Hugenholtz P."/>
            <person name="Klenk H.P."/>
            <person name="Kyrpides N.C."/>
        </authorList>
    </citation>
    <scope>NUCLEOTIDE SEQUENCE [LARGE SCALE GENOMIC DNA]</scope>
    <source>
        <strain evidence="2">ATCC 43766 / DSM 16922 / JCM 21250 / NBRC 16016 / NCTC 11634 / CL345/78</strain>
    </source>
</reference>
<gene>
    <name evidence="1" type="ordered locus">Weevi_0514</name>
</gene>
<dbReference type="Gene3D" id="2.40.128.640">
    <property type="match status" value="1"/>
</dbReference>
<protein>
    <submittedName>
        <fullName evidence="1">Copper resistance lipoprotein NlpE</fullName>
    </submittedName>
</protein>
<name>F0NZA4_WEEVC</name>
<keyword evidence="1" id="KW-0449">Lipoprotein</keyword>
<accession>F0NZA4</accession>
<sequence>MKNTFYAIAFLAVGMMSCEQKNQSETPVATTENTQDSTVVSDVHNSRNSVDWQGTYEGTLPCADCPGIKTTIVLNQDDSFTMKQEYLERESASDDKGNFVWSEDGGKIQLKLKDNEVYNFLVGENKLIMLDQDGNEVTGELAEQYILNKK</sequence>
<dbReference type="eggNOG" id="COG3015">
    <property type="taxonomic scope" value="Bacteria"/>
</dbReference>
<dbReference type="Proteomes" id="UP000008641">
    <property type="component" value="Chromosome"/>
</dbReference>
<dbReference type="KEGG" id="wvi:Weevi_0514"/>
<organism evidence="1 2">
    <name type="scientific">Weeksella virosa (strain ATCC 43766 / DSM 16922 / JCM 21250 / CCUG 30538 / CDC 9751 / IAM 14551 / NBRC 16016 / NCTC 11634 / CL345/78)</name>
    <dbReference type="NCBI Taxonomy" id="865938"/>
    <lineage>
        <taxon>Bacteria</taxon>
        <taxon>Pseudomonadati</taxon>
        <taxon>Bacteroidota</taxon>
        <taxon>Flavobacteriia</taxon>
        <taxon>Flavobacteriales</taxon>
        <taxon>Weeksellaceae</taxon>
        <taxon>Weeksella</taxon>
    </lineage>
</organism>
<proteinExistence type="predicted"/>
<dbReference type="AlphaFoldDB" id="F0NZA4"/>